<feature type="compositionally biased region" description="Polar residues" evidence="1">
    <location>
        <begin position="69"/>
        <end position="81"/>
    </location>
</feature>
<evidence type="ECO:0000256" key="1">
    <source>
        <dbReference type="SAM" id="MobiDB-lite"/>
    </source>
</evidence>
<organism evidence="2 3">
    <name type="scientific">Streptomyces antimycoticus</name>
    <dbReference type="NCBI Taxonomy" id="68175"/>
    <lineage>
        <taxon>Bacteria</taxon>
        <taxon>Bacillati</taxon>
        <taxon>Actinomycetota</taxon>
        <taxon>Actinomycetes</taxon>
        <taxon>Kitasatosporales</taxon>
        <taxon>Streptomycetaceae</taxon>
        <taxon>Streptomyces</taxon>
        <taxon>Streptomyces violaceusniger group</taxon>
    </lineage>
</organism>
<reference evidence="2 3" key="1">
    <citation type="journal article" date="2020" name="Int. J. Syst. Evol. Microbiol.">
        <title>Reclassification of Streptomyces castelarensis and Streptomyces sporoclivatus as later heterotypic synonyms of Streptomyces antimycoticus.</title>
        <authorList>
            <person name="Komaki H."/>
            <person name="Tamura T."/>
        </authorList>
    </citation>
    <scope>NUCLEOTIDE SEQUENCE [LARGE SCALE GENOMIC DNA]</scope>
    <source>
        <strain evidence="2 3">NBRC 100767</strain>
    </source>
</reference>
<feature type="compositionally biased region" description="Basic and acidic residues" evidence="1">
    <location>
        <begin position="52"/>
        <end position="68"/>
    </location>
</feature>
<evidence type="ECO:0000313" key="2">
    <source>
        <dbReference type="EMBL" id="BBJ43409.1"/>
    </source>
</evidence>
<accession>A0A499V362</accession>
<sequence>METQVYTVDFGTWAESLRKIRPTKPVEDKLAKIHEALKSLSANYKLVNAPNIREESERKRQALRDARAQHSQSTNPPSNAT</sequence>
<dbReference type="EMBL" id="AP019620">
    <property type="protein sequence ID" value="BBJ43409.1"/>
    <property type="molecule type" value="Genomic_DNA"/>
</dbReference>
<dbReference type="Proteomes" id="UP000463951">
    <property type="component" value="Chromosome"/>
</dbReference>
<gene>
    <name evidence="2" type="ORF">SSPO_061270</name>
</gene>
<dbReference type="AlphaFoldDB" id="A0A499V362"/>
<feature type="region of interest" description="Disordered" evidence="1">
    <location>
        <begin position="51"/>
        <end position="81"/>
    </location>
</feature>
<name>A0A499V362_9ACTN</name>
<protein>
    <submittedName>
        <fullName evidence="2">Uncharacterized protein</fullName>
    </submittedName>
</protein>
<evidence type="ECO:0000313" key="3">
    <source>
        <dbReference type="Proteomes" id="UP000463951"/>
    </source>
</evidence>
<proteinExistence type="predicted"/>